<feature type="compositionally biased region" description="Polar residues" evidence="5">
    <location>
        <begin position="353"/>
        <end position="364"/>
    </location>
</feature>
<dbReference type="InterPro" id="IPR018972">
    <property type="entry name" value="Sas10_C_dom"/>
</dbReference>
<feature type="compositionally biased region" description="Acidic residues" evidence="5">
    <location>
        <begin position="236"/>
        <end position="253"/>
    </location>
</feature>
<evidence type="ECO:0000256" key="5">
    <source>
        <dbReference type="SAM" id="MobiDB-lite"/>
    </source>
</evidence>
<comment type="caution">
    <text evidence="7">The sequence shown here is derived from an EMBL/GenBank/DDBJ whole genome shotgun (WGS) entry which is preliminary data.</text>
</comment>
<name>A0A7J6WAV8_THATH</name>
<evidence type="ECO:0000256" key="2">
    <source>
        <dbReference type="ARBA" id="ARBA00010979"/>
    </source>
</evidence>
<dbReference type="AlphaFoldDB" id="A0A7J6WAV8"/>
<evidence type="ECO:0000259" key="6">
    <source>
        <dbReference type="Pfam" id="PF09368"/>
    </source>
</evidence>
<accession>A0A7J6WAV8</accession>
<keyword evidence="3" id="KW-0597">Phosphoprotein</keyword>
<sequence length="364" mass="41124">MRYLETKQLLLLAYCQAISFYLLLKSEGHPVIARLVEIKNLLDKMKELDEKLPSELEEILNQDHDTKSEVKLSEKALTLISEPVGRENKHSSVSITKSSQVALPTELISGGFPQENGNKQENGKKQIGLQSMEMLKVRASLEEKLKQKGVFKNRKVPSQPASVNSRLESIDDFGDAVIDKEEGNASSMRPSKLTKLKKLKVVSGDDDLLKRDDIGERRRKHELRVLANAGVKYNDEVGDEPEASEDEPEASEDELIKQAKRRKLVKLSKKAELYSRTPVASSLAEPEIVDGKRQITRQILKNRGLTRSRNKLHKNPRSNYKRKHEKKVKSWKGAARSIKKPTGPSYDGEHTGINPSISRSTRFK</sequence>
<dbReference type="GO" id="GO:0000462">
    <property type="term" value="P:maturation of SSU-rRNA from tricistronic rRNA transcript (SSU-rRNA, 5.8S rRNA, LSU-rRNA)"/>
    <property type="evidence" value="ECO:0007669"/>
    <property type="project" value="TreeGrafter"/>
</dbReference>
<dbReference type="Proteomes" id="UP000554482">
    <property type="component" value="Unassembled WGS sequence"/>
</dbReference>
<protein>
    <submittedName>
        <fullName evidence="7">Something about silencing protein</fullName>
    </submittedName>
</protein>
<proteinExistence type="inferred from homology"/>
<keyword evidence="4" id="KW-0539">Nucleus</keyword>
<dbReference type="GO" id="GO:0032040">
    <property type="term" value="C:small-subunit processome"/>
    <property type="evidence" value="ECO:0007669"/>
    <property type="project" value="TreeGrafter"/>
</dbReference>
<feature type="region of interest" description="Disordered" evidence="5">
    <location>
        <begin position="234"/>
        <end position="255"/>
    </location>
</feature>
<comment type="similarity">
    <text evidence="2">Belongs to the SAS10 family.</text>
</comment>
<evidence type="ECO:0000256" key="1">
    <source>
        <dbReference type="ARBA" id="ARBA00004123"/>
    </source>
</evidence>
<dbReference type="Pfam" id="PF04000">
    <property type="entry name" value="Sas10_Utp3"/>
    <property type="match status" value="1"/>
</dbReference>
<dbReference type="InterPro" id="IPR007146">
    <property type="entry name" value="Sas10/Utp3/C1D"/>
</dbReference>
<evidence type="ECO:0000256" key="3">
    <source>
        <dbReference type="ARBA" id="ARBA00022553"/>
    </source>
</evidence>
<dbReference type="Pfam" id="PF09368">
    <property type="entry name" value="Sas10"/>
    <property type="match status" value="1"/>
</dbReference>
<comment type="subcellular location">
    <subcellularLocation>
        <location evidence="1">Nucleus</location>
    </subcellularLocation>
</comment>
<dbReference type="EMBL" id="JABWDY010019313">
    <property type="protein sequence ID" value="KAF5194018.1"/>
    <property type="molecule type" value="Genomic_DNA"/>
</dbReference>
<feature type="region of interest" description="Disordered" evidence="5">
    <location>
        <begin position="293"/>
        <end position="364"/>
    </location>
</feature>
<reference evidence="7 8" key="1">
    <citation type="submission" date="2020-06" db="EMBL/GenBank/DDBJ databases">
        <title>Transcriptomic and genomic resources for Thalictrum thalictroides and T. hernandezii: Facilitating candidate gene discovery in an emerging model plant lineage.</title>
        <authorList>
            <person name="Arias T."/>
            <person name="Riano-Pachon D.M."/>
            <person name="Di Stilio V.S."/>
        </authorList>
    </citation>
    <scope>NUCLEOTIDE SEQUENCE [LARGE SCALE GENOMIC DNA]</scope>
    <source>
        <strain evidence="8">cv. WT478/WT964</strain>
        <tissue evidence="7">Leaves</tissue>
    </source>
</reference>
<evidence type="ECO:0000313" key="8">
    <source>
        <dbReference type="Proteomes" id="UP000554482"/>
    </source>
</evidence>
<evidence type="ECO:0000313" key="7">
    <source>
        <dbReference type="EMBL" id="KAF5194018.1"/>
    </source>
</evidence>
<dbReference type="PANTHER" id="PTHR13237">
    <property type="entry name" value="SOMETHING ABOUT SILENCING PROTEIN 10-RELATED"/>
    <property type="match status" value="1"/>
</dbReference>
<feature type="compositionally biased region" description="Basic residues" evidence="5">
    <location>
        <begin position="304"/>
        <end position="330"/>
    </location>
</feature>
<dbReference type="OrthoDB" id="1924577at2759"/>
<evidence type="ECO:0000256" key="4">
    <source>
        <dbReference type="ARBA" id="ARBA00023242"/>
    </source>
</evidence>
<organism evidence="7 8">
    <name type="scientific">Thalictrum thalictroides</name>
    <name type="common">Rue-anemone</name>
    <name type="synonym">Anemone thalictroides</name>
    <dbReference type="NCBI Taxonomy" id="46969"/>
    <lineage>
        <taxon>Eukaryota</taxon>
        <taxon>Viridiplantae</taxon>
        <taxon>Streptophyta</taxon>
        <taxon>Embryophyta</taxon>
        <taxon>Tracheophyta</taxon>
        <taxon>Spermatophyta</taxon>
        <taxon>Magnoliopsida</taxon>
        <taxon>Ranunculales</taxon>
        <taxon>Ranunculaceae</taxon>
        <taxon>Thalictroideae</taxon>
        <taxon>Thalictrum</taxon>
    </lineage>
</organism>
<feature type="domain" description="Sas10 C-terminal" evidence="6">
    <location>
        <begin position="290"/>
        <end position="363"/>
    </location>
</feature>
<dbReference type="PANTHER" id="PTHR13237:SF8">
    <property type="entry name" value="SOMETHING ABOUT SILENCING PROTEIN 10"/>
    <property type="match status" value="1"/>
</dbReference>
<keyword evidence="8" id="KW-1185">Reference proteome</keyword>
<gene>
    <name evidence="7" type="ORF">FRX31_016395</name>
</gene>